<dbReference type="PANTHER" id="PTHR32071">
    <property type="entry name" value="TRANSCRIPTIONAL REGULATORY PROTEIN"/>
    <property type="match status" value="1"/>
</dbReference>
<dbReference type="Gene3D" id="1.10.8.60">
    <property type="match status" value="1"/>
</dbReference>
<dbReference type="PROSITE" id="PS50045">
    <property type="entry name" value="SIGMA54_INTERACT_4"/>
    <property type="match status" value="1"/>
</dbReference>
<evidence type="ECO:0000313" key="10">
    <source>
        <dbReference type="Proteomes" id="UP001225316"/>
    </source>
</evidence>
<dbReference type="InterPro" id="IPR025944">
    <property type="entry name" value="Sigma_54_int_dom_CS"/>
</dbReference>
<dbReference type="SUPFAM" id="SSF46689">
    <property type="entry name" value="Homeodomain-like"/>
    <property type="match status" value="1"/>
</dbReference>
<dbReference type="InterPro" id="IPR011006">
    <property type="entry name" value="CheY-like_superfamily"/>
</dbReference>
<dbReference type="Gene3D" id="3.40.50.2300">
    <property type="match status" value="1"/>
</dbReference>
<dbReference type="Gene3D" id="1.10.10.60">
    <property type="entry name" value="Homeodomain-like"/>
    <property type="match status" value="1"/>
</dbReference>
<organism evidence="9 10">
    <name type="scientific">Thalassobacterium maritimum</name>
    <dbReference type="NCBI Taxonomy" id="3041265"/>
    <lineage>
        <taxon>Bacteria</taxon>
        <taxon>Pseudomonadati</taxon>
        <taxon>Verrucomicrobiota</taxon>
        <taxon>Opitutia</taxon>
        <taxon>Puniceicoccales</taxon>
        <taxon>Coraliomargaritaceae</taxon>
        <taxon>Thalassobacterium</taxon>
    </lineage>
</organism>
<dbReference type="CDD" id="cd00009">
    <property type="entry name" value="AAA"/>
    <property type="match status" value="1"/>
</dbReference>
<keyword evidence="1" id="KW-0547">Nucleotide-binding</keyword>
<dbReference type="PANTHER" id="PTHR32071:SF117">
    <property type="entry name" value="PTS-DEPENDENT DIHYDROXYACETONE KINASE OPERON REGULATORY PROTEIN-RELATED"/>
    <property type="match status" value="1"/>
</dbReference>
<evidence type="ECO:0000259" key="7">
    <source>
        <dbReference type="PROSITE" id="PS50045"/>
    </source>
</evidence>
<accession>A0ABU1AWI3</accession>
<dbReference type="SUPFAM" id="SSF52172">
    <property type="entry name" value="CheY-like"/>
    <property type="match status" value="1"/>
</dbReference>
<comment type="caution">
    <text evidence="9">The sequence shown here is derived from an EMBL/GenBank/DDBJ whole genome shotgun (WGS) entry which is preliminary data.</text>
</comment>
<evidence type="ECO:0000256" key="1">
    <source>
        <dbReference type="ARBA" id="ARBA00022741"/>
    </source>
</evidence>
<dbReference type="InterPro" id="IPR003593">
    <property type="entry name" value="AAA+_ATPase"/>
</dbReference>
<dbReference type="PROSITE" id="PS50110">
    <property type="entry name" value="RESPONSE_REGULATORY"/>
    <property type="match status" value="1"/>
</dbReference>
<dbReference type="Pfam" id="PF00072">
    <property type="entry name" value="Response_reg"/>
    <property type="match status" value="1"/>
</dbReference>
<keyword evidence="4" id="KW-0238">DNA-binding</keyword>
<keyword evidence="2" id="KW-0067">ATP-binding</keyword>
<evidence type="ECO:0000256" key="4">
    <source>
        <dbReference type="ARBA" id="ARBA00023125"/>
    </source>
</evidence>
<evidence type="ECO:0000256" key="2">
    <source>
        <dbReference type="ARBA" id="ARBA00022840"/>
    </source>
</evidence>
<feature type="domain" description="Sigma-54 factor interaction" evidence="7">
    <location>
        <begin position="134"/>
        <end position="362"/>
    </location>
</feature>
<protein>
    <submittedName>
        <fullName evidence="9">Sigma-54 dependent transcriptional regulator</fullName>
    </submittedName>
</protein>
<dbReference type="Pfam" id="PF02954">
    <property type="entry name" value="HTH_8"/>
    <property type="match status" value="1"/>
</dbReference>
<dbReference type="PROSITE" id="PS00675">
    <property type="entry name" value="SIGMA54_INTERACT_1"/>
    <property type="match status" value="1"/>
</dbReference>
<dbReference type="InterPro" id="IPR002197">
    <property type="entry name" value="HTH_Fis"/>
</dbReference>
<evidence type="ECO:0000259" key="8">
    <source>
        <dbReference type="PROSITE" id="PS50110"/>
    </source>
</evidence>
<keyword evidence="3" id="KW-0805">Transcription regulation</keyword>
<dbReference type="PROSITE" id="PS00688">
    <property type="entry name" value="SIGMA54_INTERACT_3"/>
    <property type="match status" value="1"/>
</dbReference>
<feature type="domain" description="Response regulatory" evidence="8">
    <location>
        <begin position="3"/>
        <end position="116"/>
    </location>
</feature>
<proteinExistence type="predicted"/>
<dbReference type="InterPro" id="IPR001789">
    <property type="entry name" value="Sig_transdc_resp-reg_receiver"/>
</dbReference>
<sequence>MQRALIIDDTPSLISEIRHMLKGEYAITSARSPIRGIRRAISEEIGLVITTLKMREMGGLDVIRRLRSRGYQGCIVMVTAFGDASTAQEAIRLGATDYITRPLVAAELISRLARALKKTDSDSIPPLQSIEEDICTQDPEMIALLELAHLAANTDSRILILGETGTGKELLAKAIHRYSQRVKKPFIAINCAAIQESLLESELFGHEQGAFTGALSRRIGRFEQAGTGTLFLDEIGEISLALQSKLLRVLQDGEYYRVGGNQKLKSRARIVAATNQTLRQRVESGDFRADLFYRLNVVSLKLPPLRQRPGDVSLLANFFFQRFKSDTSIAKRFSERALEQLKRYNWPGNIRELEHLVERSNILIRKHVIELEDLPQHIQQAPQKTNVPLGLNVETALNFSDAKTRFEKTYFNNILEQSGGNYALAARMAGMERTVFYRKAKKLLAN</sequence>
<keyword evidence="5" id="KW-0804">Transcription</keyword>
<dbReference type="Proteomes" id="UP001225316">
    <property type="component" value="Unassembled WGS sequence"/>
</dbReference>
<dbReference type="EMBL" id="JARXHW010000032">
    <property type="protein sequence ID" value="MDQ8208495.1"/>
    <property type="molecule type" value="Genomic_DNA"/>
</dbReference>
<dbReference type="Pfam" id="PF00158">
    <property type="entry name" value="Sigma54_activat"/>
    <property type="match status" value="1"/>
</dbReference>
<reference evidence="9 10" key="1">
    <citation type="submission" date="2023-04" db="EMBL/GenBank/DDBJ databases">
        <title>A novel bacteria isolated from coastal sediment.</title>
        <authorList>
            <person name="Liu X.-J."/>
            <person name="Du Z.-J."/>
        </authorList>
    </citation>
    <scope>NUCLEOTIDE SEQUENCE [LARGE SCALE GENOMIC DNA]</scope>
    <source>
        <strain evidence="9 10">SDUM461003</strain>
    </source>
</reference>
<evidence type="ECO:0000256" key="6">
    <source>
        <dbReference type="PROSITE-ProRule" id="PRU00169"/>
    </source>
</evidence>
<dbReference type="SUPFAM" id="SSF52540">
    <property type="entry name" value="P-loop containing nucleoside triphosphate hydrolases"/>
    <property type="match status" value="1"/>
</dbReference>
<dbReference type="Gene3D" id="3.40.50.300">
    <property type="entry name" value="P-loop containing nucleotide triphosphate hydrolases"/>
    <property type="match status" value="1"/>
</dbReference>
<dbReference type="InterPro" id="IPR002078">
    <property type="entry name" value="Sigma_54_int"/>
</dbReference>
<dbReference type="InterPro" id="IPR058031">
    <property type="entry name" value="AAA_lid_NorR"/>
</dbReference>
<dbReference type="InterPro" id="IPR027417">
    <property type="entry name" value="P-loop_NTPase"/>
</dbReference>
<keyword evidence="10" id="KW-1185">Reference proteome</keyword>
<dbReference type="SMART" id="SM00448">
    <property type="entry name" value="REC"/>
    <property type="match status" value="1"/>
</dbReference>
<evidence type="ECO:0000313" key="9">
    <source>
        <dbReference type="EMBL" id="MDQ8208495.1"/>
    </source>
</evidence>
<comment type="caution">
    <text evidence="6">Lacks conserved residue(s) required for the propagation of feature annotation.</text>
</comment>
<dbReference type="InterPro" id="IPR009057">
    <property type="entry name" value="Homeodomain-like_sf"/>
</dbReference>
<dbReference type="Pfam" id="PF25601">
    <property type="entry name" value="AAA_lid_14"/>
    <property type="match status" value="1"/>
</dbReference>
<gene>
    <name evidence="9" type="ORF">QEH52_13305</name>
</gene>
<evidence type="ECO:0000256" key="5">
    <source>
        <dbReference type="ARBA" id="ARBA00023163"/>
    </source>
</evidence>
<evidence type="ECO:0000256" key="3">
    <source>
        <dbReference type="ARBA" id="ARBA00023015"/>
    </source>
</evidence>
<name>A0ABU1AWI3_9BACT</name>
<dbReference type="SMART" id="SM00382">
    <property type="entry name" value="AAA"/>
    <property type="match status" value="1"/>
</dbReference>
<dbReference type="RefSeq" id="WP_308951101.1">
    <property type="nucleotide sequence ID" value="NZ_JARXHW010000032.1"/>
</dbReference>
<dbReference type="InterPro" id="IPR025662">
    <property type="entry name" value="Sigma_54_int_dom_ATP-bd_1"/>
</dbReference>